<dbReference type="Proteomes" id="UP000613266">
    <property type="component" value="Unassembled WGS sequence"/>
</dbReference>
<comment type="caution">
    <text evidence="3">The sequence shown here is derived from an EMBL/GenBank/DDBJ whole genome shotgun (WGS) entry which is preliminary data.</text>
</comment>
<evidence type="ECO:0000256" key="1">
    <source>
        <dbReference type="ARBA" id="ARBA00022679"/>
    </source>
</evidence>
<dbReference type="PANTHER" id="PTHR33799:SF1">
    <property type="entry name" value="PTS SYSTEM MANNOSE-SPECIFIC EIIAB COMPONENT-RELATED"/>
    <property type="match status" value="1"/>
</dbReference>
<name>A0A931NGQ4_9BURK</name>
<evidence type="ECO:0000313" key="4">
    <source>
        <dbReference type="Proteomes" id="UP000613266"/>
    </source>
</evidence>
<gene>
    <name evidence="3" type="ORF">I7X39_10915</name>
</gene>
<dbReference type="SUPFAM" id="SSF53062">
    <property type="entry name" value="PTS system fructose IIA component-like"/>
    <property type="match status" value="1"/>
</dbReference>
<dbReference type="InterPro" id="IPR004701">
    <property type="entry name" value="PTS_EIIA_man-typ"/>
</dbReference>
<protein>
    <submittedName>
        <fullName evidence="3">PTS fructose transporter subunit IIA</fullName>
    </submittedName>
</protein>
<sequence length="128" mass="13092">MVQLLLVAHAPLASALAQVARHTYPGCSAQLQTLDIPPEWDLQAAEAAIRALLPTDQPVLLLVDTPGATPCNAAQAALAGRTDAALVHGVNVPMLWRSLCYGSLGLAELAQRAVEGGLRGVGQAPGGA</sequence>
<dbReference type="AlphaFoldDB" id="A0A931NGQ4"/>
<reference evidence="3" key="1">
    <citation type="submission" date="2020-12" db="EMBL/GenBank/DDBJ databases">
        <title>The genome sequence of Inhella sp. 1Y17.</title>
        <authorList>
            <person name="Liu Y."/>
        </authorList>
    </citation>
    <scope>NUCLEOTIDE SEQUENCE</scope>
    <source>
        <strain evidence="3">1Y17</strain>
    </source>
</reference>
<dbReference type="GO" id="GO:0016020">
    <property type="term" value="C:membrane"/>
    <property type="evidence" value="ECO:0007669"/>
    <property type="project" value="InterPro"/>
</dbReference>
<dbReference type="GO" id="GO:0016740">
    <property type="term" value="F:transferase activity"/>
    <property type="evidence" value="ECO:0007669"/>
    <property type="project" value="UniProtKB-KW"/>
</dbReference>
<keyword evidence="1" id="KW-0808">Transferase</keyword>
<accession>A0A931NGQ4</accession>
<evidence type="ECO:0000313" key="3">
    <source>
        <dbReference type="EMBL" id="MBH9577411.1"/>
    </source>
</evidence>
<dbReference type="EMBL" id="JAEDAK010000006">
    <property type="protein sequence ID" value="MBH9577411.1"/>
    <property type="molecule type" value="Genomic_DNA"/>
</dbReference>
<dbReference type="InterPro" id="IPR051471">
    <property type="entry name" value="Bacterial_PTS_sugar_comp"/>
</dbReference>
<evidence type="ECO:0000259" key="2">
    <source>
        <dbReference type="PROSITE" id="PS51096"/>
    </source>
</evidence>
<dbReference type="RefSeq" id="WP_198111178.1">
    <property type="nucleotide sequence ID" value="NZ_JAEDAK010000006.1"/>
</dbReference>
<organism evidence="3 4">
    <name type="scientific">Inhella proteolytica</name>
    <dbReference type="NCBI Taxonomy" id="2795029"/>
    <lineage>
        <taxon>Bacteria</taxon>
        <taxon>Pseudomonadati</taxon>
        <taxon>Pseudomonadota</taxon>
        <taxon>Betaproteobacteria</taxon>
        <taxon>Burkholderiales</taxon>
        <taxon>Sphaerotilaceae</taxon>
        <taxon>Inhella</taxon>
    </lineage>
</organism>
<dbReference type="PROSITE" id="PS51096">
    <property type="entry name" value="PTS_EIIA_TYPE_4"/>
    <property type="match status" value="1"/>
</dbReference>
<keyword evidence="4" id="KW-1185">Reference proteome</keyword>
<dbReference type="PANTHER" id="PTHR33799">
    <property type="entry name" value="PTS PERMEASE-RELATED-RELATED"/>
    <property type="match status" value="1"/>
</dbReference>
<dbReference type="InterPro" id="IPR036662">
    <property type="entry name" value="PTS_EIIA_man-typ_sf"/>
</dbReference>
<dbReference type="Pfam" id="PF03610">
    <property type="entry name" value="EIIA-man"/>
    <property type="match status" value="1"/>
</dbReference>
<feature type="domain" description="PTS EIIA type-4" evidence="2">
    <location>
        <begin position="1"/>
        <end position="121"/>
    </location>
</feature>
<dbReference type="Gene3D" id="3.40.50.510">
    <property type="entry name" value="Phosphotransferase system, mannose-type IIA component"/>
    <property type="match status" value="1"/>
</dbReference>
<proteinExistence type="predicted"/>
<dbReference type="GO" id="GO:0009401">
    <property type="term" value="P:phosphoenolpyruvate-dependent sugar phosphotransferase system"/>
    <property type="evidence" value="ECO:0007669"/>
    <property type="project" value="InterPro"/>
</dbReference>